<dbReference type="EMBL" id="VWPK01000020">
    <property type="protein sequence ID" value="KAA5611494.1"/>
    <property type="molecule type" value="Genomic_DNA"/>
</dbReference>
<evidence type="ECO:0000256" key="6">
    <source>
        <dbReference type="ARBA" id="ARBA00034125"/>
    </source>
</evidence>
<evidence type="ECO:0000313" key="10">
    <source>
        <dbReference type="Proteomes" id="UP000325255"/>
    </source>
</evidence>
<evidence type="ECO:0000313" key="9">
    <source>
        <dbReference type="EMBL" id="KAA5611494.1"/>
    </source>
</evidence>
<dbReference type="GO" id="GO:0015744">
    <property type="term" value="P:succinate transport"/>
    <property type="evidence" value="ECO:0007669"/>
    <property type="project" value="TreeGrafter"/>
</dbReference>
<comment type="caution">
    <text evidence="9">The sequence shown here is derived from an EMBL/GenBank/DDBJ whole genome shotgun (WGS) entry which is preliminary data.</text>
</comment>
<evidence type="ECO:0000256" key="2">
    <source>
        <dbReference type="ARBA" id="ARBA00022475"/>
    </source>
</evidence>
<accession>A0A5M6IT46</accession>
<evidence type="ECO:0000256" key="7">
    <source>
        <dbReference type="SAM" id="Phobius"/>
    </source>
</evidence>
<keyword evidence="10" id="KW-1185">Reference proteome</keyword>
<feature type="transmembrane region" description="Helical" evidence="7">
    <location>
        <begin position="239"/>
        <end position="260"/>
    </location>
</feature>
<dbReference type="OrthoDB" id="9813917at2"/>
<feature type="transmembrane region" description="Helical" evidence="7">
    <location>
        <begin position="197"/>
        <end position="219"/>
    </location>
</feature>
<sequence length="264" mass="27741">MPDTPRYDPLRHRDLEQIALLWLRCAKVLMQSGSRAAVVHEWGAMLADGLGVKLLGLRVGYASISITLGSGGNTITRMITVDRHGVNQRLNDGVRHLVTDALRRGQTVPEIEARLDALLRHTPHYPAWMVAVAVGLACAGFSRLLGADAHSFLPVLLAGGIGQYVRHLLLGAGTNMFVVATAISLLTACLGGLGAKLAGSATVDLAMFASTLLLVPGVAATNAQADVMDGYPTLGSARAVSVLMVMAFVATGIWFARILLGVAA</sequence>
<evidence type="ECO:0000256" key="3">
    <source>
        <dbReference type="ARBA" id="ARBA00022692"/>
    </source>
</evidence>
<feature type="transmembrane region" description="Helical" evidence="7">
    <location>
        <begin position="125"/>
        <end position="145"/>
    </location>
</feature>
<keyword evidence="3 7" id="KW-0812">Transmembrane</keyword>
<gene>
    <name evidence="9" type="ORF">F1189_14295</name>
</gene>
<evidence type="ECO:0000256" key="4">
    <source>
        <dbReference type="ARBA" id="ARBA00022989"/>
    </source>
</evidence>
<dbReference type="AlphaFoldDB" id="A0A5M6IT46"/>
<comment type="subcellular location">
    <subcellularLocation>
        <location evidence="1">Cell membrane</location>
        <topology evidence="1">Multi-pass membrane protein</topology>
    </subcellularLocation>
</comment>
<reference evidence="9 10" key="1">
    <citation type="submission" date="2019-09" db="EMBL/GenBank/DDBJ databases">
        <title>Genome sequence of Rhodovastum atsumiense, a diverse member of the Acetobacteraceae family of non-sulfur purple photosynthetic bacteria.</title>
        <authorList>
            <person name="Meyer T."/>
            <person name="Kyndt J."/>
        </authorList>
    </citation>
    <scope>NUCLEOTIDE SEQUENCE [LARGE SCALE GENOMIC DNA]</scope>
    <source>
        <strain evidence="9 10">DSM 21279</strain>
    </source>
</reference>
<evidence type="ECO:0000256" key="1">
    <source>
        <dbReference type="ARBA" id="ARBA00004651"/>
    </source>
</evidence>
<keyword evidence="4 7" id="KW-1133">Transmembrane helix</keyword>
<comment type="similarity">
    <text evidence="6">Belongs to the ThrE exporter (TC 2.A.79) family.</text>
</comment>
<feature type="transmembrane region" description="Helical" evidence="7">
    <location>
        <begin position="165"/>
        <end position="190"/>
    </location>
</feature>
<dbReference type="InterPro" id="IPR010619">
    <property type="entry name" value="ThrE-like_N"/>
</dbReference>
<organism evidence="9 10">
    <name type="scientific">Rhodovastum atsumiense</name>
    <dbReference type="NCBI Taxonomy" id="504468"/>
    <lineage>
        <taxon>Bacteria</taxon>
        <taxon>Pseudomonadati</taxon>
        <taxon>Pseudomonadota</taxon>
        <taxon>Alphaproteobacteria</taxon>
        <taxon>Acetobacterales</taxon>
        <taxon>Acetobacteraceae</taxon>
        <taxon>Rhodovastum</taxon>
    </lineage>
</organism>
<dbReference type="GO" id="GO:0022857">
    <property type="term" value="F:transmembrane transporter activity"/>
    <property type="evidence" value="ECO:0007669"/>
    <property type="project" value="InterPro"/>
</dbReference>
<keyword evidence="5 7" id="KW-0472">Membrane</keyword>
<name>A0A5M6IT46_9PROT</name>
<feature type="domain" description="Threonine/serine exporter-like N-terminal" evidence="8">
    <location>
        <begin position="23"/>
        <end position="256"/>
    </location>
</feature>
<proteinExistence type="inferred from homology"/>
<dbReference type="PANTHER" id="PTHR34390">
    <property type="entry name" value="UPF0442 PROTEIN YJJB-RELATED"/>
    <property type="match status" value="1"/>
</dbReference>
<keyword evidence="2" id="KW-1003">Cell membrane</keyword>
<dbReference type="Pfam" id="PF06738">
    <property type="entry name" value="ThrE"/>
    <property type="match status" value="1"/>
</dbReference>
<dbReference type="InterPro" id="IPR050539">
    <property type="entry name" value="ThrE_Dicarb/AminoAcid_Exp"/>
</dbReference>
<protein>
    <submittedName>
        <fullName evidence="9">Threonine/serine exporter family protein</fullName>
    </submittedName>
</protein>
<dbReference type="GO" id="GO:0005886">
    <property type="term" value="C:plasma membrane"/>
    <property type="evidence" value="ECO:0007669"/>
    <property type="project" value="UniProtKB-SubCell"/>
</dbReference>
<evidence type="ECO:0000256" key="5">
    <source>
        <dbReference type="ARBA" id="ARBA00023136"/>
    </source>
</evidence>
<dbReference type="PANTHER" id="PTHR34390:SF2">
    <property type="entry name" value="SUCCINATE TRANSPORTER SUBUNIT YJJP-RELATED"/>
    <property type="match status" value="1"/>
</dbReference>
<dbReference type="RefSeq" id="WP_150041499.1">
    <property type="nucleotide sequence ID" value="NZ_OW485601.1"/>
</dbReference>
<dbReference type="Proteomes" id="UP000325255">
    <property type="component" value="Unassembled WGS sequence"/>
</dbReference>
<evidence type="ECO:0000259" key="8">
    <source>
        <dbReference type="Pfam" id="PF06738"/>
    </source>
</evidence>